<dbReference type="InterPro" id="IPR050090">
    <property type="entry name" value="Tyrosine_recombinase_XerCD"/>
</dbReference>
<keyword evidence="9 11" id="KW-0233">DNA recombination</keyword>
<keyword evidence="4 11" id="KW-0963">Cytoplasm</keyword>
<comment type="function">
    <text evidence="11">Site-specific tyrosine recombinase, which acts by catalyzing the cutting and rejoining of the recombining DNA molecules. The XerC-XerD complex is essential to convert dimers of the bacterial chromosome into monomers to permit their segregation at cell division. It also contributes to the segregational stability of plasmids.</text>
</comment>
<name>A0A399FUQ2_UNCN2</name>
<dbReference type="InterPro" id="IPR044068">
    <property type="entry name" value="CB"/>
</dbReference>
<evidence type="ECO:0000256" key="3">
    <source>
        <dbReference type="ARBA" id="ARBA00010450"/>
    </source>
</evidence>
<dbReference type="PANTHER" id="PTHR30349:SF77">
    <property type="entry name" value="TYROSINE RECOMBINASE XERC"/>
    <property type="match status" value="1"/>
</dbReference>
<feature type="active site" evidence="11">
    <location>
        <position position="171"/>
    </location>
</feature>
<dbReference type="SUPFAM" id="SSF56349">
    <property type="entry name" value="DNA breaking-rejoining enzymes"/>
    <property type="match status" value="1"/>
</dbReference>
<feature type="active site" evidence="11">
    <location>
        <position position="272"/>
    </location>
</feature>
<reference evidence="15 16" key="1">
    <citation type="submission" date="2018-08" db="EMBL/GenBank/DDBJ databases">
        <title>Draft genome of candidate division NPL-UPA2 bacterium Unc8 that adapted to ultra-basic serpentinizing groundwater.</title>
        <authorList>
            <person name="Ishii S."/>
            <person name="Suzuki S."/>
            <person name="Nealson K.H."/>
        </authorList>
    </citation>
    <scope>NUCLEOTIDE SEQUENCE [LARGE SCALE GENOMIC DNA]</scope>
    <source>
        <strain evidence="15">Unc8</strain>
    </source>
</reference>
<feature type="domain" description="Core-binding (CB)" evidence="14">
    <location>
        <begin position="1"/>
        <end position="86"/>
    </location>
</feature>
<feature type="active site" evidence="11">
    <location>
        <position position="246"/>
    </location>
</feature>
<dbReference type="InterPro" id="IPR013762">
    <property type="entry name" value="Integrase-like_cat_sf"/>
</dbReference>
<dbReference type="NCBIfam" id="TIGR02224">
    <property type="entry name" value="recomb_XerC"/>
    <property type="match status" value="1"/>
</dbReference>
<dbReference type="InterPro" id="IPR004107">
    <property type="entry name" value="Integrase_SAM-like_N"/>
</dbReference>
<evidence type="ECO:0000256" key="7">
    <source>
        <dbReference type="ARBA" id="ARBA00022908"/>
    </source>
</evidence>
<dbReference type="InterPro" id="IPR011932">
    <property type="entry name" value="Recomb_XerD"/>
</dbReference>
<dbReference type="GO" id="GO:0051301">
    <property type="term" value="P:cell division"/>
    <property type="evidence" value="ECO:0007669"/>
    <property type="project" value="UniProtKB-UniRule"/>
</dbReference>
<evidence type="ECO:0000259" key="13">
    <source>
        <dbReference type="PROSITE" id="PS51898"/>
    </source>
</evidence>
<evidence type="ECO:0000256" key="8">
    <source>
        <dbReference type="ARBA" id="ARBA00023125"/>
    </source>
</evidence>
<accession>A0A399FUQ2</accession>
<dbReference type="GO" id="GO:0003677">
    <property type="term" value="F:DNA binding"/>
    <property type="evidence" value="ECO:0007669"/>
    <property type="project" value="UniProtKB-UniRule"/>
</dbReference>
<dbReference type="InterPro" id="IPR002104">
    <property type="entry name" value="Integrase_catalytic"/>
</dbReference>
<keyword evidence="10 11" id="KW-0131">Cell cycle</keyword>
<keyword evidence="6 11" id="KW-0159">Chromosome partition</keyword>
<dbReference type="GO" id="GO:0007059">
    <property type="term" value="P:chromosome segregation"/>
    <property type="evidence" value="ECO:0007669"/>
    <property type="project" value="UniProtKB-UniRule"/>
</dbReference>
<dbReference type="Pfam" id="PF02899">
    <property type="entry name" value="Phage_int_SAM_1"/>
    <property type="match status" value="1"/>
</dbReference>
<dbReference type="NCBIfam" id="NF040815">
    <property type="entry name" value="recomb_XerA_Arch"/>
    <property type="match status" value="1"/>
</dbReference>
<gene>
    <name evidence="15" type="primary">xerD</name>
    <name evidence="11" type="synonym">xerC</name>
    <name evidence="15" type="ORF">B9J77_03595</name>
</gene>
<feature type="active site" evidence="11">
    <location>
        <position position="249"/>
    </location>
</feature>
<dbReference type="InterPro" id="IPR011931">
    <property type="entry name" value="Recomb_XerC"/>
</dbReference>
<evidence type="ECO:0000256" key="11">
    <source>
        <dbReference type="HAMAP-Rule" id="MF_01808"/>
    </source>
</evidence>
<comment type="subcellular location">
    <subcellularLocation>
        <location evidence="1 11">Cytoplasm</location>
    </subcellularLocation>
</comment>
<proteinExistence type="inferred from homology"/>
<evidence type="ECO:0000256" key="5">
    <source>
        <dbReference type="ARBA" id="ARBA00022618"/>
    </source>
</evidence>
<feature type="active site" evidence="11">
    <location>
        <position position="147"/>
    </location>
</feature>
<keyword evidence="7 11" id="KW-0229">DNA integration</keyword>
<evidence type="ECO:0000313" key="15">
    <source>
        <dbReference type="EMBL" id="RII00085.1"/>
    </source>
</evidence>
<feature type="domain" description="Tyr recombinase" evidence="13">
    <location>
        <begin position="107"/>
        <end position="294"/>
    </location>
</feature>
<sequence length="300" mass="34870">MEKYIEEFLEYLDIERNFSSHTLSAYRVDLKQFSRFLLLSKPSLTVNGINHLTIREFLAHLRVRRCSHRTTSRKLSSLRSFFRFLSRQEYVSSDPTSGLRTPRIDRKLPKFLDLDQAARLVEAPSEDTPLGLRDRAILEMLYSTGMRVSELVDSNLHQVDFIGGVLKVRGKGRKERLIPIGERALEALTKYLEKRDTLLKRRKRDIAREEALFLNKWGGRMKRLAVMRVVKRHIKKVSLELNISPHTMRHTFATHLLDAGADLRIIQELLGHANLSTTQIYTHLTTKRLKSIYNSAHPRA</sequence>
<dbReference type="EMBL" id="NDHY01000007">
    <property type="protein sequence ID" value="RII00085.1"/>
    <property type="molecule type" value="Genomic_DNA"/>
</dbReference>
<dbReference type="Gene3D" id="1.10.150.130">
    <property type="match status" value="1"/>
</dbReference>
<comment type="similarity">
    <text evidence="2 11">Belongs to the 'phage' integrase family. XerC subfamily.</text>
</comment>
<dbReference type="GO" id="GO:0009037">
    <property type="term" value="F:tyrosine-based site-specific recombinase activity"/>
    <property type="evidence" value="ECO:0007669"/>
    <property type="project" value="UniProtKB-UniRule"/>
</dbReference>
<dbReference type="Pfam" id="PF00589">
    <property type="entry name" value="Phage_integrase"/>
    <property type="match status" value="1"/>
</dbReference>
<dbReference type="AlphaFoldDB" id="A0A399FUQ2"/>
<comment type="similarity">
    <text evidence="3">Belongs to the 'phage' integrase family. XerD subfamily.</text>
</comment>
<evidence type="ECO:0000256" key="12">
    <source>
        <dbReference type="NCBIfam" id="TIGR02224"/>
    </source>
</evidence>
<organism evidence="15 16">
    <name type="scientific">candidate division NPL-UPA2 bacterium Unc8</name>
    <dbReference type="NCBI Taxonomy" id="1980939"/>
    <lineage>
        <taxon>Bacteria</taxon>
    </lineage>
</organism>
<dbReference type="PROSITE" id="PS51898">
    <property type="entry name" value="TYR_RECOMBINASE"/>
    <property type="match status" value="1"/>
</dbReference>
<dbReference type="GO" id="GO:0005737">
    <property type="term" value="C:cytoplasm"/>
    <property type="evidence" value="ECO:0007669"/>
    <property type="project" value="UniProtKB-SubCell"/>
</dbReference>
<dbReference type="PROSITE" id="PS51900">
    <property type="entry name" value="CB"/>
    <property type="match status" value="1"/>
</dbReference>
<feature type="active site" description="O-(3'-phospho-DNA)-tyrosine intermediate" evidence="11">
    <location>
        <position position="281"/>
    </location>
</feature>
<protein>
    <recommendedName>
        <fullName evidence="11 12">Tyrosine recombinase XerC</fullName>
    </recommendedName>
</protein>
<evidence type="ECO:0000256" key="2">
    <source>
        <dbReference type="ARBA" id="ARBA00006657"/>
    </source>
</evidence>
<keyword evidence="5 11" id="KW-0132">Cell division</keyword>
<dbReference type="NCBIfam" id="TIGR02225">
    <property type="entry name" value="recomb_XerD"/>
    <property type="match status" value="1"/>
</dbReference>
<dbReference type="HAMAP" id="MF_01808">
    <property type="entry name" value="Recomb_XerC_XerD"/>
    <property type="match status" value="1"/>
</dbReference>
<keyword evidence="8 11" id="KW-0238">DNA-binding</keyword>
<evidence type="ECO:0000259" key="14">
    <source>
        <dbReference type="PROSITE" id="PS51900"/>
    </source>
</evidence>
<evidence type="ECO:0000256" key="6">
    <source>
        <dbReference type="ARBA" id="ARBA00022829"/>
    </source>
</evidence>
<dbReference type="NCBIfam" id="NF001399">
    <property type="entry name" value="PRK00283.1"/>
    <property type="match status" value="1"/>
</dbReference>
<dbReference type="CDD" id="cd00798">
    <property type="entry name" value="INT_XerDC_C"/>
    <property type="match status" value="1"/>
</dbReference>
<comment type="subunit">
    <text evidence="11">Forms a cyclic heterotetrameric complex composed of two molecules of XerC and two molecules of XerD.</text>
</comment>
<evidence type="ECO:0000256" key="9">
    <source>
        <dbReference type="ARBA" id="ARBA00023172"/>
    </source>
</evidence>
<dbReference type="PANTHER" id="PTHR30349">
    <property type="entry name" value="PHAGE INTEGRASE-RELATED"/>
    <property type="match status" value="1"/>
</dbReference>
<dbReference type="InterPro" id="IPR023009">
    <property type="entry name" value="Tyrosine_recombinase_XerC/XerD"/>
</dbReference>
<dbReference type="Gene3D" id="1.10.443.10">
    <property type="entry name" value="Intergrase catalytic core"/>
    <property type="match status" value="1"/>
</dbReference>
<evidence type="ECO:0000313" key="16">
    <source>
        <dbReference type="Proteomes" id="UP000266287"/>
    </source>
</evidence>
<evidence type="ECO:0000256" key="4">
    <source>
        <dbReference type="ARBA" id="ARBA00022490"/>
    </source>
</evidence>
<evidence type="ECO:0000256" key="10">
    <source>
        <dbReference type="ARBA" id="ARBA00023306"/>
    </source>
</evidence>
<comment type="caution">
    <text evidence="15">The sequence shown here is derived from an EMBL/GenBank/DDBJ whole genome shotgun (WGS) entry which is preliminary data.</text>
</comment>
<dbReference type="InterPro" id="IPR010998">
    <property type="entry name" value="Integrase_recombinase_N"/>
</dbReference>
<dbReference type="Proteomes" id="UP000266287">
    <property type="component" value="Unassembled WGS sequence"/>
</dbReference>
<dbReference type="GO" id="GO:0006313">
    <property type="term" value="P:DNA transposition"/>
    <property type="evidence" value="ECO:0007669"/>
    <property type="project" value="UniProtKB-UniRule"/>
</dbReference>
<evidence type="ECO:0000256" key="1">
    <source>
        <dbReference type="ARBA" id="ARBA00004496"/>
    </source>
</evidence>
<dbReference type="InterPro" id="IPR011010">
    <property type="entry name" value="DNA_brk_join_enz"/>
</dbReference>